<sequence>MNSLSDNTRSAECPSDPHRRYVVRRCHDEGDSQCEFVFPELFPKQDADTWHSFLSLYHKPHSIDVVFGRRRRSTYLTQIIIQISEITFELVKPVLNATRDEASSWEANHSLNLSTGIEVESHLTTLILGLEKSSAQIVILASVAKSEDRETERRKNAERYLSVAK</sequence>
<dbReference type="Proteomes" id="UP000299102">
    <property type="component" value="Unassembled WGS sequence"/>
</dbReference>
<dbReference type="AlphaFoldDB" id="A0A4C1V283"/>
<protein>
    <submittedName>
        <fullName evidence="1">Uncharacterized protein</fullName>
    </submittedName>
</protein>
<evidence type="ECO:0000313" key="2">
    <source>
        <dbReference type="Proteomes" id="UP000299102"/>
    </source>
</evidence>
<comment type="caution">
    <text evidence="1">The sequence shown here is derived from an EMBL/GenBank/DDBJ whole genome shotgun (WGS) entry which is preliminary data.</text>
</comment>
<dbReference type="EMBL" id="BGZK01000259">
    <property type="protein sequence ID" value="GBP32397.1"/>
    <property type="molecule type" value="Genomic_DNA"/>
</dbReference>
<organism evidence="1 2">
    <name type="scientific">Eumeta variegata</name>
    <name type="common">Bagworm moth</name>
    <name type="synonym">Eumeta japonica</name>
    <dbReference type="NCBI Taxonomy" id="151549"/>
    <lineage>
        <taxon>Eukaryota</taxon>
        <taxon>Metazoa</taxon>
        <taxon>Ecdysozoa</taxon>
        <taxon>Arthropoda</taxon>
        <taxon>Hexapoda</taxon>
        <taxon>Insecta</taxon>
        <taxon>Pterygota</taxon>
        <taxon>Neoptera</taxon>
        <taxon>Endopterygota</taxon>
        <taxon>Lepidoptera</taxon>
        <taxon>Glossata</taxon>
        <taxon>Ditrysia</taxon>
        <taxon>Tineoidea</taxon>
        <taxon>Psychidae</taxon>
        <taxon>Oiketicinae</taxon>
        <taxon>Eumeta</taxon>
    </lineage>
</organism>
<accession>A0A4C1V283</accession>
<keyword evidence="2" id="KW-1185">Reference proteome</keyword>
<evidence type="ECO:0000313" key="1">
    <source>
        <dbReference type="EMBL" id="GBP32397.1"/>
    </source>
</evidence>
<gene>
    <name evidence="1" type="ORF">EVAR_81204_1</name>
</gene>
<name>A0A4C1V283_EUMVA</name>
<proteinExistence type="predicted"/>
<reference evidence="1 2" key="1">
    <citation type="journal article" date="2019" name="Commun. Biol.">
        <title>The bagworm genome reveals a unique fibroin gene that provides high tensile strength.</title>
        <authorList>
            <person name="Kono N."/>
            <person name="Nakamura H."/>
            <person name="Ohtoshi R."/>
            <person name="Tomita M."/>
            <person name="Numata K."/>
            <person name="Arakawa K."/>
        </authorList>
    </citation>
    <scope>NUCLEOTIDE SEQUENCE [LARGE SCALE GENOMIC DNA]</scope>
</reference>